<proteinExistence type="predicted"/>
<accession>A0ABY8GWT4</accession>
<sequence>MTRTIRVFILAALLLLIMTAPLRAATEAGRPEASSAPELTLETAPVEIDGQVLFKVRGLSSFPAQKRAEAIRERI</sequence>
<keyword evidence="3" id="KW-1185">Reference proteome</keyword>
<dbReference type="RefSeq" id="WP_268078238.1">
    <property type="nucleotide sequence ID" value="NZ_CP106885.1"/>
</dbReference>
<dbReference type="Proteomes" id="UP001214170">
    <property type="component" value="Chromosome"/>
</dbReference>
<dbReference type="EMBL" id="CP121261">
    <property type="protein sequence ID" value="WFP08988.1"/>
    <property type="molecule type" value="Genomic_DNA"/>
</dbReference>
<reference evidence="2 3" key="1">
    <citation type="submission" date="2023-03" db="EMBL/GenBank/DDBJ databases">
        <title>Achromobacter spanius LIG8.</title>
        <authorList>
            <person name="Shrestha S."/>
        </authorList>
    </citation>
    <scope>NUCLEOTIDE SEQUENCE [LARGE SCALE GENOMIC DNA]</scope>
    <source>
        <strain evidence="2 3">LIG8</strain>
    </source>
</reference>
<feature type="signal peptide" evidence="1">
    <location>
        <begin position="1"/>
        <end position="24"/>
    </location>
</feature>
<evidence type="ECO:0000313" key="3">
    <source>
        <dbReference type="Proteomes" id="UP001214170"/>
    </source>
</evidence>
<name>A0ABY8GWT4_9BURK</name>
<evidence type="ECO:0000313" key="2">
    <source>
        <dbReference type="EMBL" id="WFP08988.1"/>
    </source>
</evidence>
<keyword evidence="1" id="KW-0732">Signal</keyword>
<organism evidence="2 3">
    <name type="scientific">Achromobacter spanius</name>
    <dbReference type="NCBI Taxonomy" id="217203"/>
    <lineage>
        <taxon>Bacteria</taxon>
        <taxon>Pseudomonadati</taxon>
        <taxon>Pseudomonadota</taxon>
        <taxon>Betaproteobacteria</taxon>
        <taxon>Burkholderiales</taxon>
        <taxon>Alcaligenaceae</taxon>
        <taxon>Achromobacter</taxon>
    </lineage>
</organism>
<protein>
    <submittedName>
        <fullName evidence="2">Uncharacterized protein</fullName>
    </submittedName>
</protein>
<evidence type="ECO:0000256" key="1">
    <source>
        <dbReference type="SAM" id="SignalP"/>
    </source>
</evidence>
<feature type="chain" id="PRO_5047352152" evidence="1">
    <location>
        <begin position="25"/>
        <end position="75"/>
    </location>
</feature>
<gene>
    <name evidence="2" type="ORF">P8T11_03640</name>
</gene>